<dbReference type="OrthoDB" id="9776746at2"/>
<name>A0A1G6M9Z9_9BACT</name>
<organism evidence="6 7">
    <name type="scientific">Algoriphagus faecimaris</name>
    <dbReference type="NCBI Taxonomy" id="686796"/>
    <lineage>
        <taxon>Bacteria</taxon>
        <taxon>Pseudomonadati</taxon>
        <taxon>Bacteroidota</taxon>
        <taxon>Cytophagia</taxon>
        <taxon>Cytophagales</taxon>
        <taxon>Cyclobacteriaceae</taxon>
        <taxon>Algoriphagus</taxon>
    </lineage>
</organism>
<dbReference type="AlphaFoldDB" id="A0A1G6M9Z9"/>
<dbReference type="Gene3D" id="2.60.120.10">
    <property type="entry name" value="Jelly Rolls"/>
    <property type="match status" value="1"/>
</dbReference>
<dbReference type="InterPro" id="IPR014710">
    <property type="entry name" value="RmlC-like_jellyroll"/>
</dbReference>
<keyword evidence="1" id="KW-0805">Transcription regulation</keyword>
<evidence type="ECO:0000256" key="1">
    <source>
        <dbReference type="ARBA" id="ARBA00023015"/>
    </source>
</evidence>
<dbReference type="EMBL" id="FNAC01000001">
    <property type="protein sequence ID" value="SDC52290.1"/>
    <property type="molecule type" value="Genomic_DNA"/>
</dbReference>
<dbReference type="Pfam" id="PF13545">
    <property type="entry name" value="HTH_Crp_2"/>
    <property type="match status" value="1"/>
</dbReference>
<keyword evidence="7" id="KW-1185">Reference proteome</keyword>
<dbReference type="InterPro" id="IPR000595">
    <property type="entry name" value="cNMP-bd_dom"/>
</dbReference>
<protein>
    <submittedName>
        <fullName evidence="6">CRP/FNR family transcriptional regulator, anaerobic regulatory protein</fullName>
    </submittedName>
</protein>
<keyword evidence="3" id="KW-0804">Transcription</keyword>
<feature type="domain" description="Cyclic nucleotide-binding" evidence="4">
    <location>
        <begin position="15"/>
        <end position="81"/>
    </location>
</feature>
<dbReference type="InterPro" id="IPR036388">
    <property type="entry name" value="WH-like_DNA-bd_sf"/>
</dbReference>
<evidence type="ECO:0000259" key="4">
    <source>
        <dbReference type="PROSITE" id="PS50042"/>
    </source>
</evidence>
<evidence type="ECO:0000256" key="2">
    <source>
        <dbReference type="ARBA" id="ARBA00023125"/>
    </source>
</evidence>
<accession>A0A1G6M9Z9</accession>
<dbReference type="Gene3D" id="1.10.10.10">
    <property type="entry name" value="Winged helix-like DNA-binding domain superfamily/Winged helix DNA-binding domain"/>
    <property type="match status" value="1"/>
</dbReference>
<sequence>MSENTNRLAGFVKDQFSSFEEPLVQEIISCGELVQFQPDALMMDIGQKVEIIPLIVDGTVKVFREDEDDHELFMYYLHAGEACAITMICSAREGYSKIKAIPEELTTVISIPISKLDEWMLKYKSWYYFVMDTYQDRFEELLKVVDGIAFHRMDERLIEYLEKNAEASQRRVVHKTHQQIAQELNSSREVITRLLKKLEQRGMVRVNRNQIELLSE</sequence>
<dbReference type="SUPFAM" id="SSF51206">
    <property type="entry name" value="cAMP-binding domain-like"/>
    <property type="match status" value="1"/>
</dbReference>
<dbReference type="PROSITE" id="PS50042">
    <property type="entry name" value="CNMP_BINDING_3"/>
    <property type="match status" value="1"/>
</dbReference>
<dbReference type="InterPro" id="IPR012318">
    <property type="entry name" value="HTH_CRP"/>
</dbReference>
<dbReference type="RefSeq" id="WP_087937662.1">
    <property type="nucleotide sequence ID" value="NZ_FNAC01000001.1"/>
</dbReference>
<gene>
    <name evidence="6" type="ORF">SAMN04488104_100178</name>
</gene>
<dbReference type="SUPFAM" id="SSF46785">
    <property type="entry name" value="Winged helix' DNA-binding domain"/>
    <property type="match status" value="1"/>
</dbReference>
<dbReference type="PROSITE" id="PS51063">
    <property type="entry name" value="HTH_CRP_2"/>
    <property type="match status" value="1"/>
</dbReference>
<dbReference type="CDD" id="cd00092">
    <property type="entry name" value="HTH_CRP"/>
    <property type="match status" value="1"/>
</dbReference>
<feature type="domain" description="HTH crp-type" evidence="5">
    <location>
        <begin position="151"/>
        <end position="216"/>
    </location>
</feature>
<proteinExistence type="predicted"/>
<dbReference type="GO" id="GO:0003677">
    <property type="term" value="F:DNA binding"/>
    <property type="evidence" value="ECO:0007669"/>
    <property type="project" value="UniProtKB-KW"/>
</dbReference>
<evidence type="ECO:0000256" key="3">
    <source>
        <dbReference type="ARBA" id="ARBA00023163"/>
    </source>
</evidence>
<dbReference type="CDD" id="cd00038">
    <property type="entry name" value="CAP_ED"/>
    <property type="match status" value="1"/>
</dbReference>
<evidence type="ECO:0000259" key="5">
    <source>
        <dbReference type="PROSITE" id="PS51063"/>
    </source>
</evidence>
<reference evidence="7" key="1">
    <citation type="submission" date="2016-10" db="EMBL/GenBank/DDBJ databases">
        <authorList>
            <person name="Varghese N."/>
            <person name="Submissions S."/>
        </authorList>
    </citation>
    <scope>NUCLEOTIDE SEQUENCE [LARGE SCALE GENOMIC DNA]</scope>
    <source>
        <strain evidence="7">DSM 23095</strain>
    </source>
</reference>
<evidence type="ECO:0000313" key="7">
    <source>
        <dbReference type="Proteomes" id="UP000199060"/>
    </source>
</evidence>
<keyword evidence="2" id="KW-0238">DNA-binding</keyword>
<evidence type="ECO:0000313" key="6">
    <source>
        <dbReference type="EMBL" id="SDC52290.1"/>
    </source>
</evidence>
<dbReference type="SMART" id="SM00419">
    <property type="entry name" value="HTH_CRP"/>
    <property type="match status" value="1"/>
</dbReference>
<dbReference type="InterPro" id="IPR036390">
    <property type="entry name" value="WH_DNA-bd_sf"/>
</dbReference>
<dbReference type="STRING" id="686796.SAMN04488104_100178"/>
<dbReference type="GO" id="GO:0006355">
    <property type="term" value="P:regulation of DNA-templated transcription"/>
    <property type="evidence" value="ECO:0007669"/>
    <property type="project" value="InterPro"/>
</dbReference>
<dbReference type="Proteomes" id="UP000199060">
    <property type="component" value="Unassembled WGS sequence"/>
</dbReference>
<dbReference type="InterPro" id="IPR018490">
    <property type="entry name" value="cNMP-bd_dom_sf"/>
</dbReference>